<dbReference type="AlphaFoldDB" id="A0AB39D2V1"/>
<dbReference type="InterPro" id="IPR036361">
    <property type="entry name" value="SAP_dom_sf"/>
</dbReference>
<accession>A0AB39D2V1</accession>
<dbReference type="Pfam" id="PF12949">
    <property type="entry name" value="HeH"/>
    <property type="match status" value="1"/>
</dbReference>
<evidence type="ECO:0000259" key="1">
    <source>
        <dbReference type="Pfam" id="PF12949"/>
    </source>
</evidence>
<reference evidence="2" key="1">
    <citation type="submission" date="2024-05" db="EMBL/GenBank/DDBJ databases">
        <authorList>
            <person name="Luo Y.-C."/>
            <person name="Nicholds J."/>
            <person name="Mortimer T."/>
            <person name="Maboni G."/>
        </authorList>
    </citation>
    <scope>NUCLEOTIDE SEQUENCE</scope>
    <source>
        <strain evidence="2">151836</strain>
    </source>
</reference>
<dbReference type="RefSeq" id="WP_368640475.1">
    <property type="nucleotide sequence ID" value="NZ_CP158254.1"/>
</dbReference>
<evidence type="ECO:0000313" key="2">
    <source>
        <dbReference type="EMBL" id="XDJ48323.1"/>
    </source>
</evidence>
<dbReference type="CDD" id="cd12935">
    <property type="entry name" value="LEM_like"/>
    <property type="match status" value="1"/>
</dbReference>
<gene>
    <name evidence="2" type="ORF">ABRZ04_04470</name>
</gene>
<proteinExistence type="predicted"/>
<dbReference type="EMBL" id="CP158254">
    <property type="protein sequence ID" value="XDJ48323.1"/>
    <property type="molecule type" value="Genomic_DNA"/>
</dbReference>
<name>A0AB39D2V1_9BURK</name>
<dbReference type="Gene3D" id="1.10.720.30">
    <property type="entry name" value="SAP domain"/>
    <property type="match status" value="1"/>
</dbReference>
<dbReference type="InterPro" id="IPR025856">
    <property type="entry name" value="HeH/LEM_domain"/>
</dbReference>
<dbReference type="InterPro" id="IPR036269">
    <property type="entry name" value="Rho_N_sf"/>
</dbReference>
<dbReference type="SUPFAM" id="SSF68912">
    <property type="entry name" value="Rho N-terminal domain-like"/>
    <property type="match status" value="1"/>
</dbReference>
<feature type="domain" description="HeH/LEM" evidence="1">
    <location>
        <begin position="52"/>
        <end position="83"/>
    </location>
</feature>
<sequence>MSHLIPVSKGADYLEVHPNTLAEHKKLGWTQCAKHQDAAAQDGEGDKGASDKLGVAELRGKLAELGIEFDPKAKKADLQALLDAAAQDGEGA</sequence>
<protein>
    <submittedName>
        <fullName evidence="2">HeH/LEM domain-containing protein</fullName>
    </submittedName>
</protein>
<organism evidence="2">
    <name type="scientific">Castellaniella ginsengisoli</name>
    <dbReference type="NCBI Taxonomy" id="546114"/>
    <lineage>
        <taxon>Bacteria</taxon>
        <taxon>Pseudomonadati</taxon>
        <taxon>Pseudomonadota</taxon>
        <taxon>Betaproteobacteria</taxon>
        <taxon>Burkholderiales</taxon>
        <taxon>Alcaligenaceae</taxon>
        <taxon>Castellaniella</taxon>
    </lineage>
</organism>